<keyword evidence="2" id="KW-1185">Reference proteome</keyword>
<dbReference type="Proteomes" id="UP001168821">
    <property type="component" value="Unassembled WGS sequence"/>
</dbReference>
<comment type="caution">
    <text evidence="1">The sequence shown here is derived from an EMBL/GenBank/DDBJ whole genome shotgun (WGS) entry which is preliminary data.</text>
</comment>
<organism evidence="1 2">
    <name type="scientific">Zophobas morio</name>
    <dbReference type="NCBI Taxonomy" id="2755281"/>
    <lineage>
        <taxon>Eukaryota</taxon>
        <taxon>Metazoa</taxon>
        <taxon>Ecdysozoa</taxon>
        <taxon>Arthropoda</taxon>
        <taxon>Hexapoda</taxon>
        <taxon>Insecta</taxon>
        <taxon>Pterygota</taxon>
        <taxon>Neoptera</taxon>
        <taxon>Endopterygota</taxon>
        <taxon>Coleoptera</taxon>
        <taxon>Polyphaga</taxon>
        <taxon>Cucujiformia</taxon>
        <taxon>Tenebrionidae</taxon>
        <taxon>Zophobas</taxon>
    </lineage>
</organism>
<evidence type="ECO:0000313" key="1">
    <source>
        <dbReference type="EMBL" id="KAJ3645462.1"/>
    </source>
</evidence>
<accession>A0AA38I012</accession>
<protein>
    <submittedName>
        <fullName evidence="1">Uncharacterized protein</fullName>
    </submittedName>
</protein>
<name>A0AA38I012_9CUCU</name>
<reference evidence="1" key="1">
    <citation type="journal article" date="2023" name="G3 (Bethesda)">
        <title>Whole genome assemblies of Zophobas morio and Tenebrio molitor.</title>
        <authorList>
            <person name="Kaur S."/>
            <person name="Stinson S.A."/>
            <person name="diCenzo G.C."/>
        </authorList>
    </citation>
    <scope>NUCLEOTIDE SEQUENCE</scope>
    <source>
        <strain evidence="1">QUZm001</strain>
    </source>
</reference>
<proteinExistence type="predicted"/>
<sequence length="88" mass="10170">MQRRFIRGHEEDLSNFAKAKALQKARGCHLRRVQKRLRCVFPFPGGILIRSCLFWRLASLKGTVPTPVYSLFKDGVHTSCFGYRLVMT</sequence>
<evidence type="ECO:0000313" key="2">
    <source>
        <dbReference type="Proteomes" id="UP001168821"/>
    </source>
</evidence>
<dbReference type="AlphaFoldDB" id="A0AA38I012"/>
<gene>
    <name evidence="1" type="ORF">Zmor_023115</name>
</gene>
<dbReference type="EMBL" id="JALNTZ010000007">
    <property type="protein sequence ID" value="KAJ3645462.1"/>
    <property type="molecule type" value="Genomic_DNA"/>
</dbReference>